<dbReference type="GO" id="GO:0016020">
    <property type="term" value="C:membrane"/>
    <property type="evidence" value="ECO:0007669"/>
    <property type="project" value="UniProtKB-SubCell"/>
</dbReference>
<evidence type="ECO:0000256" key="3">
    <source>
        <dbReference type="ARBA" id="ARBA00022989"/>
    </source>
</evidence>
<feature type="transmembrane region" description="Helical" evidence="5">
    <location>
        <begin position="44"/>
        <end position="62"/>
    </location>
</feature>
<dbReference type="PANTHER" id="PTHR36974:SF1">
    <property type="entry name" value="DOXX FAMILY MEMBRANE PROTEIN"/>
    <property type="match status" value="1"/>
</dbReference>
<dbReference type="EMBL" id="CP070608">
    <property type="protein sequence ID" value="QSE96543.1"/>
    <property type="molecule type" value="Genomic_DNA"/>
</dbReference>
<dbReference type="PANTHER" id="PTHR36974">
    <property type="entry name" value="MEMBRANE PROTEIN-RELATED"/>
    <property type="match status" value="1"/>
</dbReference>
<feature type="transmembrane region" description="Helical" evidence="5">
    <location>
        <begin position="103"/>
        <end position="121"/>
    </location>
</feature>
<evidence type="ECO:0000256" key="2">
    <source>
        <dbReference type="ARBA" id="ARBA00022692"/>
    </source>
</evidence>
<dbReference type="KEGG" id="fuv:JR347_13155"/>
<feature type="transmembrane region" description="Helical" evidence="5">
    <location>
        <begin position="12"/>
        <end position="32"/>
    </location>
</feature>
<dbReference type="Proteomes" id="UP000662783">
    <property type="component" value="Chromosome"/>
</dbReference>
<protein>
    <submittedName>
        <fullName evidence="7">DoxX family membrane protein</fullName>
    </submittedName>
</protein>
<keyword evidence="3 5" id="KW-1133">Transmembrane helix</keyword>
<keyword evidence="8" id="KW-1185">Reference proteome</keyword>
<keyword evidence="2 5" id="KW-0812">Transmembrane</keyword>
<feature type="domain" description="Methylamine utilisation protein MauE" evidence="6">
    <location>
        <begin position="7"/>
        <end position="81"/>
    </location>
</feature>
<dbReference type="RefSeq" id="WP_205721057.1">
    <property type="nucleotide sequence ID" value="NZ_CP070608.1"/>
</dbReference>
<dbReference type="AlphaFoldDB" id="A0A974WJL2"/>
<evidence type="ECO:0000259" key="6">
    <source>
        <dbReference type="Pfam" id="PF07291"/>
    </source>
</evidence>
<organism evidence="7 8">
    <name type="scientific">Fulvivirga lutea</name>
    <dbReference type="NCBI Taxonomy" id="2810512"/>
    <lineage>
        <taxon>Bacteria</taxon>
        <taxon>Pseudomonadati</taxon>
        <taxon>Bacteroidota</taxon>
        <taxon>Cytophagia</taxon>
        <taxon>Cytophagales</taxon>
        <taxon>Fulvivirgaceae</taxon>
        <taxon>Fulvivirga</taxon>
    </lineage>
</organism>
<dbReference type="InterPro" id="IPR009908">
    <property type="entry name" value="Methylamine_util_MauE"/>
</dbReference>
<evidence type="ECO:0000313" key="8">
    <source>
        <dbReference type="Proteomes" id="UP000662783"/>
    </source>
</evidence>
<dbReference type="GO" id="GO:0030416">
    <property type="term" value="P:methylamine metabolic process"/>
    <property type="evidence" value="ECO:0007669"/>
    <property type="project" value="InterPro"/>
</dbReference>
<comment type="subcellular location">
    <subcellularLocation>
        <location evidence="1">Membrane</location>
        <topology evidence="1">Multi-pass membrane protein</topology>
    </subcellularLocation>
</comment>
<evidence type="ECO:0000313" key="7">
    <source>
        <dbReference type="EMBL" id="QSE96543.1"/>
    </source>
</evidence>
<dbReference type="Pfam" id="PF07291">
    <property type="entry name" value="MauE"/>
    <property type="match status" value="1"/>
</dbReference>
<name>A0A974WJL2_9BACT</name>
<gene>
    <name evidence="7" type="ORF">JR347_13155</name>
</gene>
<proteinExistence type="predicted"/>
<evidence type="ECO:0000256" key="1">
    <source>
        <dbReference type="ARBA" id="ARBA00004141"/>
    </source>
</evidence>
<feature type="transmembrane region" description="Helical" evidence="5">
    <location>
        <begin position="69"/>
        <end position="91"/>
    </location>
</feature>
<sequence length="125" mass="14479">MGTQLKKISRYGMVGFYLFAGANHFINPEFYYLLIPDYLPFPKLINFASGLVEMALAVLLLFDRFKRWAAYGIIAMLICFIPSHVHFILIGSCITDGLCVPEWVGWIRLLLIHPLLMYWAYTNRN</sequence>
<evidence type="ECO:0000256" key="4">
    <source>
        <dbReference type="ARBA" id="ARBA00023136"/>
    </source>
</evidence>
<keyword evidence="4 5" id="KW-0472">Membrane</keyword>
<accession>A0A974WJL2</accession>
<evidence type="ECO:0000256" key="5">
    <source>
        <dbReference type="SAM" id="Phobius"/>
    </source>
</evidence>
<reference evidence="7" key="1">
    <citation type="submission" date="2021-02" db="EMBL/GenBank/DDBJ databases">
        <title>Fulvivirga sp. S481 isolated from sea water.</title>
        <authorList>
            <person name="Bae S.S."/>
            <person name="Baek K."/>
        </authorList>
    </citation>
    <scope>NUCLEOTIDE SEQUENCE</scope>
    <source>
        <strain evidence="7">S481</strain>
    </source>
</reference>